<evidence type="ECO:0000313" key="7">
    <source>
        <dbReference type="EMBL" id="CDG67310.1"/>
    </source>
</evidence>
<evidence type="ECO:0000256" key="2">
    <source>
        <dbReference type="ARBA" id="ARBA00007230"/>
    </source>
</evidence>
<reference evidence="7" key="1">
    <citation type="journal article" date="2013" name="Genome Biol. Evol.">
        <title>Punctuated emergences of genetic and phenotypic innovations in eumetazoan, bilaterian, euteleostome, and hominidae ancestors.</title>
        <authorList>
            <person name="Wenger Y."/>
            <person name="Galliot B."/>
        </authorList>
    </citation>
    <scope>NUCLEOTIDE SEQUENCE</scope>
    <source>
        <tissue evidence="7">Whole animals</tissue>
    </source>
</reference>
<feature type="transmembrane region" description="Helical" evidence="6">
    <location>
        <begin position="221"/>
        <end position="240"/>
    </location>
</feature>
<dbReference type="AlphaFoldDB" id="T2M5W8"/>
<dbReference type="EMBL" id="HAAD01001078">
    <property type="protein sequence ID" value="CDG67310.1"/>
    <property type="molecule type" value="mRNA"/>
</dbReference>
<dbReference type="SUPFAM" id="SSF103481">
    <property type="entry name" value="Multidrug resistance efflux transporter EmrE"/>
    <property type="match status" value="1"/>
</dbReference>
<dbReference type="OrthoDB" id="165382at2759"/>
<comment type="subcellular location">
    <subcellularLocation>
        <location evidence="1">Membrane</location>
        <topology evidence="1">Multi-pass membrane protein</topology>
    </subcellularLocation>
</comment>
<evidence type="ECO:0000256" key="6">
    <source>
        <dbReference type="SAM" id="Phobius"/>
    </source>
</evidence>
<feature type="transmembrane region" description="Helical" evidence="6">
    <location>
        <begin position="154"/>
        <end position="173"/>
    </location>
</feature>
<evidence type="ECO:0000256" key="1">
    <source>
        <dbReference type="ARBA" id="ARBA00004141"/>
    </source>
</evidence>
<keyword evidence="4 6" id="KW-1133">Transmembrane helix</keyword>
<keyword evidence="3 6" id="KW-0812">Transmembrane</keyword>
<accession>T2M5W8</accession>
<feature type="transmembrane region" description="Helical" evidence="6">
    <location>
        <begin position="89"/>
        <end position="109"/>
    </location>
</feature>
<dbReference type="GO" id="GO:0015095">
    <property type="term" value="F:magnesium ion transmembrane transporter activity"/>
    <property type="evidence" value="ECO:0007669"/>
    <property type="project" value="InterPro"/>
</dbReference>
<gene>
    <name evidence="7" type="primary">NIPAL2</name>
</gene>
<feature type="transmembrane region" description="Helical" evidence="6">
    <location>
        <begin position="118"/>
        <end position="134"/>
    </location>
</feature>
<feature type="transmembrane region" description="Helical" evidence="6">
    <location>
        <begin position="62"/>
        <end position="83"/>
    </location>
</feature>
<sequence length="362" mass="39934">MNGTTTNPLSTSAVPPTFPRNERILLGVVLAITGNLLISVSMNIQKYSHNKLIPGTSYIKSLTWWGGIILMAIGEVGNFSAYAFAPASLVAPLGTTTVIANAVIAVVFLKEKIRYRDVLGIVLAIVGAFLLITFSNKNDTMLSAQEILVYIKQWSFLVYMGLEIVAFIVFLFWDKYYEVGKIIVILLQVAILGSFTVITAKAVSSMLTITFRGYSQLNQPIFYIMFAIMVATAVAQVRFLSKAMSLFDTTMVVPTNFVFFTMSAIIGGIVFYREFYGLLFLDIFMFLFGAFLSFGGVYLITAERKKVDVPSSEDENVVLIPCTPTITTNDLVATSLQLHEVYDNPALLGFDGIEEKSDFVTS</sequence>
<name>T2M5W8_HYDVU</name>
<dbReference type="GO" id="GO:0016020">
    <property type="term" value="C:membrane"/>
    <property type="evidence" value="ECO:0007669"/>
    <property type="project" value="UniProtKB-SubCell"/>
</dbReference>
<evidence type="ECO:0000256" key="5">
    <source>
        <dbReference type="ARBA" id="ARBA00023136"/>
    </source>
</evidence>
<dbReference type="PANTHER" id="PTHR12570:SF65">
    <property type="entry name" value="MAGNESIUM TRANSPORTER NIPA9-RELATED"/>
    <property type="match status" value="1"/>
</dbReference>
<feature type="transmembrane region" description="Helical" evidence="6">
    <location>
        <begin position="278"/>
        <end position="300"/>
    </location>
</feature>
<dbReference type="Gene3D" id="1.10.3730.20">
    <property type="match status" value="1"/>
</dbReference>
<feature type="transmembrane region" description="Helical" evidence="6">
    <location>
        <begin position="252"/>
        <end position="272"/>
    </location>
</feature>
<organism evidence="7">
    <name type="scientific">Hydra vulgaris</name>
    <name type="common">Hydra</name>
    <name type="synonym">Hydra attenuata</name>
    <dbReference type="NCBI Taxonomy" id="6087"/>
    <lineage>
        <taxon>Eukaryota</taxon>
        <taxon>Metazoa</taxon>
        <taxon>Cnidaria</taxon>
        <taxon>Hydrozoa</taxon>
        <taxon>Hydroidolina</taxon>
        <taxon>Anthoathecata</taxon>
        <taxon>Aplanulata</taxon>
        <taxon>Hydridae</taxon>
        <taxon>Hydra</taxon>
    </lineage>
</organism>
<feature type="transmembrane region" description="Helical" evidence="6">
    <location>
        <begin position="24"/>
        <end position="42"/>
    </location>
</feature>
<proteinExistence type="evidence at transcript level"/>
<evidence type="ECO:0000256" key="4">
    <source>
        <dbReference type="ARBA" id="ARBA00022989"/>
    </source>
</evidence>
<keyword evidence="5 6" id="KW-0472">Membrane</keyword>
<dbReference type="Pfam" id="PF05653">
    <property type="entry name" value="Mg_trans_NIPA"/>
    <property type="match status" value="1"/>
</dbReference>
<dbReference type="InterPro" id="IPR037185">
    <property type="entry name" value="EmrE-like"/>
</dbReference>
<dbReference type="KEGG" id="hmg:100204708"/>
<comment type="similarity">
    <text evidence="2">Belongs to the NIPA family.</text>
</comment>
<dbReference type="InterPro" id="IPR008521">
    <property type="entry name" value="Mg_trans_NIPA"/>
</dbReference>
<protein>
    <submittedName>
        <fullName evidence="7">NIPA-like protein 2</fullName>
    </submittedName>
</protein>
<evidence type="ECO:0000256" key="3">
    <source>
        <dbReference type="ARBA" id="ARBA00022692"/>
    </source>
</evidence>
<feature type="transmembrane region" description="Helical" evidence="6">
    <location>
        <begin position="185"/>
        <end position="209"/>
    </location>
</feature>
<dbReference type="PANTHER" id="PTHR12570">
    <property type="match status" value="1"/>
</dbReference>